<proteinExistence type="predicted"/>
<sequence length="135" mass="16061">MQKSDIKFLVKYLSKTGLEEDWEDFINSEDLLSSSSPEDFEIWETKNPIMTQHLLFNEIPLASAFLLNRHALHRVKTNLEYVNHLNTNFVELWREWAHREDEVQALLTDISNKDEIIEQFRKNLKIAKELFDALQ</sequence>
<accession>A0A420HYN7</accession>
<dbReference type="Proteomes" id="UP000285405">
    <property type="component" value="Unassembled WGS sequence"/>
</dbReference>
<dbReference type="EMBL" id="MCBR01014678">
    <property type="protein sequence ID" value="RKF62542.1"/>
    <property type="molecule type" value="Genomic_DNA"/>
</dbReference>
<evidence type="ECO:0000313" key="1">
    <source>
        <dbReference type="EMBL" id="RKF62542.1"/>
    </source>
</evidence>
<reference evidence="1 2" key="1">
    <citation type="journal article" date="2018" name="BMC Genomics">
        <title>Comparative genome analyses reveal sequence features reflecting distinct modes of host-adaptation between dicot and monocot powdery mildew.</title>
        <authorList>
            <person name="Wu Y."/>
            <person name="Ma X."/>
            <person name="Pan Z."/>
            <person name="Kale S.D."/>
            <person name="Song Y."/>
            <person name="King H."/>
            <person name="Zhang Q."/>
            <person name="Presley C."/>
            <person name="Deng X."/>
            <person name="Wei C.I."/>
            <person name="Xiao S."/>
        </authorList>
    </citation>
    <scope>NUCLEOTIDE SEQUENCE [LARGE SCALE GENOMIC DNA]</scope>
    <source>
        <strain evidence="1">UCSC1</strain>
    </source>
</reference>
<protein>
    <submittedName>
        <fullName evidence="1">Uncharacterized protein</fullName>
    </submittedName>
</protein>
<gene>
    <name evidence="1" type="ORF">GcC1_146015</name>
</gene>
<organism evidence="1 2">
    <name type="scientific">Golovinomyces cichoracearum</name>
    <dbReference type="NCBI Taxonomy" id="62708"/>
    <lineage>
        <taxon>Eukaryota</taxon>
        <taxon>Fungi</taxon>
        <taxon>Dikarya</taxon>
        <taxon>Ascomycota</taxon>
        <taxon>Pezizomycotina</taxon>
        <taxon>Leotiomycetes</taxon>
        <taxon>Erysiphales</taxon>
        <taxon>Erysiphaceae</taxon>
        <taxon>Golovinomyces</taxon>
    </lineage>
</organism>
<evidence type="ECO:0000313" key="2">
    <source>
        <dbReference type="Proteomes" id="UP000285405"/>
    </source>
</evidence>
<dbReference type="AlphaFoldDB" id="A0A420HYN7"/>
<feature type="non-terminal residue" evidence="1">
    <location>
        <position position="135"/>
    </location>
</feature>
<comment type="caution">
    <text evidence="1">The sequence shown here is derived from an EMBL/GenBank/DDBJ whole genome shotgun (WGS) entry which is preliminary data.</text>
</comment>
<name>A0A420HYN7_9PEZI</name>